<evidence type="ECO:0000313" key="2">
    <source>
        <dbReference type="Proteomes" id="UP000287033"/>
    </source>
</evidence>
<gene>
    <name evidence="1" type="ORF">chiPu_0018002</name>
</gene>
<reference evidence="1 2" key="1">
    <citation type="journal article" date="2018" name="Nat. Ecol. Evol.">
        <title>Shark genomes provide insights into elasmobranch evolution and the origin of vertebrates.</title>
        <authorList>
            <person name="Hara Y"/>
            <person name="Yamaguchi K"/>
            <person name="Onimaru K"/>
            <person name="Kadota M"/>
            <person name="Koyanagi M"/>
            <person name="Keeley SD"/>
            <person name="Tatsumi K"/>
            <person name="Tanaka K"/>
            <person name="Motone F"/>
            <person name="Kageyama Y"/>
            <person name="Nozu R"/>
            <person name="Adachi N"/>
            <person name="Nishimura O"/>
            <person name="Nakagawa R"/>
            <person name="Tanegashima C"/>
            <person name="Kiyatake I"/>
            <person name="Matsumoto R"/>
            <person name="Murakumo K"/>
            <person name="Nishida K"/>
            <person name="Terakita A"/>
            <person name="Kuratani S"/>
            <person name="Sato K"/>
            <person name="Hyodo S Kuraku.S."/>
        </authorList>
    </citation>
    <scope>NUCLEOTIDE SEQUENCE [LARGE SCALE GENOMIC DNA]</scope>
</reference>
<dbReference type="AlphaFoldDB" id="A0A401RKH3"/>
<dbReference type="EMBL" id="BEZZ01001436">
    <property type="protein sequence ID" value="GCC18619.1"/>
    <property type="molecule type" value="Genomic_DNA"/>
</dbReference>
<organism evidence="1 2">
    <name type="scientific">Chiloscyllium punctatum</name>
    <name type="common">Brownbanded bambooshark</name>
    <name type="synonym">Hemiscyllium punctatum</name>
    <dbReference type="NCBI Taxonomy" id="137246"/>
    <lineage>
        <taxon>Eukaryota</taxon>
        <taxon>Metazoa</taxon>
        <taxon>Chordata</taxon>
        <taxon>Craniata</taxon>
        <taxon>Vertebrata</taxon>
        <taxon>Chondrichthyes</taxon>
        <taxon>Elasmobranchii</taxon>
        <taxon>Galeomorphii</taxon>
        <taxon>Galeoidea</taxon>
        <taxon>Orectolobiformes</taxon>
        <taxon>Hemiscylliidae</taxon>
        <taxon>Chiloscyllium</taxon>
    </lineage>
</organism>
<comment type="caution">
    <text evidence="1">The sequence shown here is derived from an EMBL/GenBank/DDBJ whole genome shotgun (WGS) entry which is preliminary data.</text>
</comment>
<keyword evidence="2" id="KW-1185">Reference proteome</keyword>
<proteinExistence type="predicted"/>
<name>A0A401RKH3_CHIPU</name>
<protein>
    <submittedName>
        <fullName evidence="1">Uncharacterized protein</fullName>
    </submittedName>
</protein>
<evidence type="ECO:0000313" key="1">
    <source>
        <dbReference type="EMBL" id="GCC18619.1"/>
    </source>
</evidence>
<accession>A0A401RKH3</accession>
<dbReference type="Proteomes" id="UP000287033">
    <property type="component" value="Unassembled WGS sequence"/>
</dbReference>
<sequence>MSSTAPGQAVGHCHTPNTDDHFMIAQEFLLELDTRKPLNASRYNFFPLDFQKMGSDGRMLGVAKCIVRIPILQFTSKQENIQQLELHWGYGFDCRGLVGSEKREGWKLNGFNVNVVLFLLRKHREARLAK</sequence>